<comment type="function">
    <text evidence="4">This protein is located at the 30S-50S ribosomal subunit interface and may play a role in the structure and function of the aminoacyl-tRNA binding site.</text>
</comment>
<evidence type="ECO:0000313" key="6">
    <source>
        <dbReference type="Proteomes" id="UP000034231"/>
    </source>
</evidence>
<accession>A0A0G0IHB6</accession>
<gene>
    <name evidence="5" type="ORF">US68_C0006G0080</name>
</gene>
<dbReference type="InterPro" id="IPR008991">
    <property type="entry name" value="Translation_prot_SH3-like_sf"/>
</dbReference>
<dbReference type="GO" id="GO:0003735">
    <property type="term" value="F:structural constituent of ribosome"/>
    <property type="evidence" value="ECO:0007669"/>
    <property type="project" value="InterPro"/>
</dbReference>
<dbReference type="Proteomes" id="UP000034231">
    <property type="component" value="Unassembled WGS sequence"/>
</dbReference>
<sequence>MAIKFMHQDTEFHIGDTVKVNYKIKEKDKERLQAFDGIILAITGLGANKNFLVAKNASDGIRVERIFPINSPWIESIKKLRSPKRLLHRAKLYFLREPRARSI</sequence>
<evidence type="ECO:0000256" key="1">
    <source>
        <dbReference type="ARBA" id="ARBA00005781"/>
    </source>
</evidence>
<dbReference type="Gene3D" id="2.30.30.790">
    <property type="match status" value="1"/>
</dbReference>
<dbReference type="PRINTS" id="PR00061">
    <property type="entry name" value="RIBOSOMALL19"/>
</dbReference>
<dbReference type="PANTHER" id="PTHR15680:SF9">
    <property type="entry name" value="LARGE RIBOSOMAL SUBUNIT PROTEIN BL19M"/>
    <property type="match status" value="1"/>
</dbReference>
<dbReference type="GO" id="GO:0006412">
    <property type="term" value="P:translation"/>
    <property type="evidence" value="ECO:0007669"/>
    <property type="project" value="InterPro"/>
</dbReference>
<dbReference type="AlphaFoldDB" id="A0A0G0IHB6"/>
<organism evidence="5 6">
    <name type="scientific">Candidatus Shapirobacteria bacterium GW2011_GWE1_38_10</name>
    <dbReference type="NCBI Taxonomy" id="1618488"/>
    <lineage>
        <taxon>Bacteria</taxon>
        <taxon>Candidatus Shapironibacteriota</taxon>
    </lineage>
</organism>
<dbReference type="InterPro" id="IPR001857">
    <property type="entry name" value="Ribosomal_bL19"/>
</dbReference>
<keyword evidence="2 5" id="KW-0689">Ribosomal protein</keyword>
<reference evidence="5 6" key="1">
    <citation type="journal article" date="2015" name="Nature">
        <title>rRNA introns, odd ribosomes, and small enigmatic genomes across a large radiation of phyla.</title>
        <authorList>
            <person name="Brown C.T."/>
            <person name="Hug L.A."/>
            <person name="Thomas B.C."/>
            <person name="Sharon I."/>
            <person name="Castelle C.J."/>
            <person name="Singh A."/>
            <person name="Wilkins M.J."/>
            <person name="Williams K.H."/>
            <person name="Banfield J.F."/>
        </authorList>
    </citation>
    <scope>NUCLEOTIDE SEQUENCE [LARGE SCALE GENOMIC DNA]</scope>
</reference>
<evidence type="ECO:0000256" key="2">
    <source>
        <dbReference type="ARBA" id="ARBA00022980"/>
    </source>
</evidence>
<dbReference type="Pfam" id="PF01245">
    <property type="entry name" value="Ribosomal_L19"/>
    <property type="match status" value="1"/>
</dbReference>
<comment type="caution">
    <text evidence="5">The sequence shown here is derived from an EMBL/GenBank/DDBJ whole genome shotgun (WGS) entry which is preliminary data.</text>
</comment>
<evidence type="ECO:0000313" key="5">
    <source>
        <dbReference type="EMBL" id="KKQ50400.1"/>
    </source>
</evidence>
<comment type="similarity">
    <text evidence="1 4">Belongs to the bacterial ribosomal protein bL19 family.</text>
</comment>
<protein>
    <recommendedName>
        <fullName evidence="4">50S ribosomal protein L19</fullName>
    </recommendedName>
</protein>
<dbReference type="PANTHER" id="PTHR15680">
    <property type="entry name" value="RIBOSOMAL PROTEIN L19"/>
    <property type="match status" value="1"/>
</dbReference>
<dbReference type="EMBL" id="LBTX01000006">
    <property type="protein sequence ID" value="KKQ50400.1"/>
    <property type="molecule type" value="Genomic_DNA"/>
</dbReference>
<dbReference type="SUPFAM" id="SSF50104">
    <property type="entry name" value="Translation proteins SH3-like domain"/>
    <property type="match status" value="1"/>
</dbReference>
<dbReference type="InterPro" id="IPR038657">
    <property type="entry name" value="Ribosomal_bL19_sf"/>
</dbReference>
<keyword evidence="3 4" id="KW-0687">Ribonucleoprotein</keyword>
<evidence type="ECO:0000256" key="4">
    <source>
        <dbReference type="RuleBase" id="RU000559"/>
    </source>
</evidence>
<dbReference type="GO" id="GO:0022625">
    <property type="term" value="C:cytosolic large ribosomal subunit"/>
    <property type="evidence" value="ECO:0007669"/>
    <property type="project" value="TreeGrafter"/>
</dbReference>
<proteinExistence type="inferred from homology"/>
<evidence type="ECO:0000256" key="3">
    <source>
        <dbReference type="ARBA" id="ARBA00023274"/>
    </source>
</evidence>
<name>A0A0G0IHB6_9BACT</name>